<keyword evidence="2" id="KW-1185">Reference proteome</keyword>
<sequence>MPMAHFWKHYLLCSRIQVFVDKQDAARFRSTTAVEDVVTQKGELLWRREYYEALDLVTSEIKRRFDQAGMTTAAQREQILMDSAKGTVCTEAELSSLQLPSNMDRASLHLQLRMLGDLTKKETLRTVQGLGLYMSKLQPQTRGLFRWRSSSGCVFVYLCLQLPPRDPSPRFAV</sequence>
<dbReference type="EMBL" id="RJVU01062841">
    <property type="protein sequence ID" value="ROJ27827.1"/>
    <property type="molecule type" value="Genomic_DNA"/>
</dbReference>
<dbReference type="Proteomes" id="UP000281406">
    <property type="component" value="Unassembled WGS sequence"/>
</dbReference>
<comment type="caution">
    <text evidence="1">The sequence shown here is derived from an EMBL/GenBank/DDBJ whole genome shotgun (WGS) entry which is preliminary data.</text>
</comment>
<evidence type="ECO:0000313" key="1">
    <source>
        <dbReference type="EMBL" id="ROJ27827.1"/>
    </source>
</evidence>
<reference evidence="1 2" key="1">
    <citation type="submission" date="2018-10" db="EMBL/GenBank/DDBJ databases">
        <title>Genome assembly for a Yunnan-Guizhou Plateau 3E fish, Anabarilius grahami (Regan), and its evolutionary and genetic applications.</title>
        <authorList>
            <person name="Jiang W."/>
        </authorList>
    </citation>
    <scope>NUCLEOTIDE SEQUENCE [LARGE SCALE GENOMIC DNA]</scope>
    <source>
        <strain evidence="1">AG-KIZ</strain>
        <tissue evidence="1">Muscle</tissue>
    </source>
</reference>
<name>A0A3N0XTJ2_ANAGA</name>
<gene>
    <name evidence="1" type="ORF">DPX16_8903</name>
</gene>
<protein>
    <submittedName>
        <fullName evidence="1">Uncharacterized protein</fullName>
    </submittedName>
</protein>
<dbReference type="OrthoDB" id="10063194at2759"/>
<organism evidence="1 2">
    <name type="scientific">Anabarilius grahami</name>
    <name type="common">Kanglang fish</name>
    <name type="synonym">Barilius grahami</name>
    <dbReference type="NCBI Taxonomy" id="495550"/>
    <lineage>
        <taxon>Eukaryota</taxon>
        <taxon>Metazoa</taxon>
        <taxon>Chordata</taxon>
        <taxon>Craniata</taxon>
        <taxon>Vertebrata</taxon>
        <taxon>Euteleostomi</taxon>
        <taxon>Actinopterygii</taxon>
        <taxon>Neopterygii</taxon>
        <taxon>Teleostei</taxon>
        <taxon>Ostariophysi</taxon>
        <taxon>Cypriniformes</taxon>
        <taxon>Xenocyprididae</taxon>
        <taxon>Xenocypridinae</taxon>
        <taxon>Xenocypridinae incertae sedis</taxon>
        <taxon>Anabarilius</taxon>
    </lineage>
</organism>
<evidence type="ECO:0000313" key="2">
    <source>
        <dbReference type="Proteomes" id="UP000281406"/>
    </source>
</evidence>
<proteinExistence type="predicted"/>
<dbReference type="AlphaFoldDB" id="A0A3N0XTJ2"/>
<accession>A0A3N0XTJ2</accession>